<gene>
    <name evidence="5" type="ORF">N177_2235</name>
</gene>
<dbReference type="PATRIC" id="fig|631454.5.peg.2204"/>
<dbReference type="AlphaFoldDB" id="V4QYW0"/>
<dbReference type="GO" id="GO:0006351">
    <property type="term" value="P:DNA-templated transcription"/>
    <property type="evidence" value="ECO:0007669"/>
    <property type="project" value="TreeGrafter"/>
</dbReference>
<organism evidence="5 6">
    <name type="scientific">Lutibaculum baratangense AMV1</name>
    <dbReference type="NCBI Taxonomy" id="631454"/>
    <lineage>
        <taxon>Bacteria</taxon>
        <taxon>Pseudomonadati</taxon>
        <taxon>Pseudomonadota</taxon>
        <taxon>Alphaproteobacteria</taxon>
        <taxon>Hyphomicrobiales</taxon>
        <taxon>Tepidamorphaceae</taxon>
        <taxon>Lutibaculum</taxon>
    </lineage>
</organism>
<protein>
    <submittedName>
        <fullName evidence="5">Transcriptional regulator, LysR family</fullName>
    </submittedName>
</protein>
<name>V4QYW0_9HYPH</name>
<evidence type="ECO:0000313" key="6">
    <source>
        <dbReference type="Proteomes" id="UP000017819"/>
    </source>
</evidence>
<dbReference type="SUPFAM" id="SSF53850">
    <property type="entry name" value="Periplasmic binding protein-like II"/>
    <property type="match status" value="1"/>
</dbReference>
<evidence type="ECO:0000259" key="4">
    <source>
        <dbReference type="Pfam" id="PF03466"/>
    </source>
</evidence>
<dbReference type="Proteomes" id="UP000017819">
    <property type="component" value="Unassembled WGS sequence"/>
</dbReference>
<dbReference type="GO" id="GO:0003700">
    <property type="term" value="F:DNA-binding transcription factor activity"/>
    <property type="evidence" value="ECO:0007669"/>
    <property type="project" value="TreeGrafter"/>
</dbReference>
<comment type="caution">
    <text evidence="5">The sequence shown here is derived from an EMBL/GenBank/DDBJ whole genome shotgun (WGS) entry which is preliminary data.</text>
</comment>
<accession>V4QYW0</accession>
<dbReference type="GO" id="GO:0043565">
    <property type="term" value="F:sequence-specific DNA binding"/>
    <property type="evidence" value="ECO:0007669"/>
    <property type="project" value="TreeGrafter"/>
</dbReference>
<dbReference type="EMBL" id="AWXZ01000029">
    <property type="protein sequence ID" value="ESR24912.1"/>
    <property type="molecule type" value="Genomic_DNA"/>
</dbReference>
<dbReference type="eggNOG" id="COG0583">
    <property type="taxonomic scope" value="Bacteria"/>
</dbReference>
<evidence type="ECO:0000256" key="1">
    <source>
        <dbReference type="ARBA" id="ARBA00009437"/>
    </source>
</evidence>
<dbReference type="PANTHER" id="PTHR30537:SF74">
    <property type="entry name" value="HTH-TYPE TRANSCRIPTIONAL REGULATOR TRPI"/>
    <property type="match status" value="1"/>
</dbReference>
<sequence>MGRPLFTEKRRGMIASPDGERLAAAMGEACAILARALDEIEAEDETTVLTAVAPATFAMRWLIPRLPGFQGADPGLRVRVRPTHTTEDWDALEFDVMIRRGRALAPRLEPRPLFVEELGLVTVPGLAGASDPLALPLVAADTRPGELERWLSLATRARKMPQAIRFPHFYVALEAALSGIGALVAPLFLVEELLRGGHLVEPWPQCRVPGAAYCVGINPDGANVAASRLFATWLATRAGGGASARGGAAVDQGLAAPGPGRERRGPALSGDATLPG</sequence>
<dbReference type="Pfam" id="PF03466">
    <property type="entry name" value="LysR_substrate"/>
    <property type="match status" value="1"/>
</dbReference>
<keyword evidence="3" id="KW-0812">Transmembrane</keyword>
<keyword evidence="3" id="KW-1133">Transmembrane helix</keyword>
<dbReference type="Gene3D" id="3.40.190.10">
    <property type="entry name" value="Periplasmic binding protein-like II"/>
    <property type="match status" value="2"/>
</dbReference>
<feature type="region of interest" description="Disordered" evidence="2">
    <location>
        <begin position="241"/>
        <end position="276"/>
    </location>
</feature>
<dbReference type="PANTHER" id="PTHR30537">
    <property type="entry name" value="HTH-TYPE TRANSCRIPTIONAL REGULATOR"/>
    <property type="match status" value="1"/>
</dbReference>
<dbReference type="STRING" id="631454.N177_2235"/>
<keyword evidence="6" id="KW-1185">Reference proteome</keyword>
<reference evidence="5 6" key="1">
    <citation type="journal article" date="2014" name="Genome Announc.">
        <title>Draft Genome Sequence of Lutibaculum baratangense Strain AMV1T, Isolated from a Mud Volcano in Andamans, India.</title>
        <authorList>
            <person name="Singh A."/>
            <person name="Sreenivas A."/>
            <person name="Sathyanarayana Reddy G."/>
            <person name="Pinnaka A.K."/>
            <person name="Shivaji S."/>
        </authorList>
    </citation>
    <scope>NUCLEOTIDE SEQUENCE [LARGE SCALE GENOMIC DNA]</scope>
    <source>
        <strain evidence="5 6">AMV1</strain>
    </source>
</reference>
<dbReference type="InterPro" id="IPR005119">
    <property type="entry name" value="LysR_subst-bd"/>
</dbReference>
<keyword evidence="3" id="KW-0472">Membrane</keyword>
<proteinExistence type="inferred from homology"/>
<dbReference type="InterPro" id="IPR058163">
    <property type="entry name" value="LysR-type_TF_proteobact-type"/>
</dbReference>
<evidence type="ECO:0000256" key="3">
    <source>
        <dbReference type="SAM" id="Phobius"/>
    </source>
</evidence>
<feature type="domain" description="LysR substrate-binding" evidence="4">
    <location>
        <begin position="46"/>
        <end position="237"/>
    </location>
</feature>
<evidence type="ECO:0000313" key="5">
    <source>
        <dbReference type="EMBL" id="ESR24912.1"/>
    </source>
</evidence>
<feature type="transmembrane region" description="Helical" evidence="3">
    <location>
        <begin position="168"/>
        <end position="189"/>
    </location>
</feature>
<comment type="similarity">
    <text evidence="1">Belongs to the LysR transcriptional regulatory family.</text>
</comment>
<evidence type="ECO:0000256" key="2">
    <source>
        <dbReference type="SAM" id="MobiDB-lite"/>
    </source>
</evidence>